<dbReference type="AlphaFoldDB" id="A0A7S0NCY2"/>
<proteinExistence type="predicted"/>
<evidence type="ECO:0000313" key="2">
    <source>
        <dbReference type="EMBL" id="CAD8506233.1"/>
    </source>
</evidence>
<feature type="compositionally biased region" description="Polar residues" evidence="1">
    <location>
        <begin position="1"/>
        <end position="10"/>
    </location>
</feature>
<feature type="region of interest" description="Disordered" evidence="1">
    <location>
        <begin position="1"/>
        <end position="24"/>
    </location>
</feature>
<name>A0A7S0NCY2_9CRYP</name>
<gene>
    <name evidence="2" type="ORF">HPHI1048_LOCUS22489</name>
</gene>
<protein>
    <submittedName>
        <fullName evidence="2">Uncharacterized protein</fullName>
    </submittedName>
</protein>
<accession>A0A7S0NCY2</accession>
<evidence type="ECO:0000256" key="1">
    <source>
        <dbReference type="SAM" id="MobiDB-lite"/>
    </source>
</evidence>
<reference evidence="2" key="1">
    <citation type="submission" date="2021-01" db="EMBL/GenBank/DDBJ databases">
        <authorList>
            <person name="Corre E."/>
            <person name="Pelletier E."/>
            <person name="Niang G."/>
            <person name="Scheremetjew M."/>
            <person name="Finn R."/>
            <person name="Kale V."/>
            <person name="Holt S."/>
            <person name="Cochrane G."/>
            <person name="Meng A."/>
            <person name="Brown T."/>
            <person name="Cohen L."/>
        </authorList>
    </citation>
    <scope>NUCLEOTIDE SEQUENCE</scope>
    <source>
        <strain evidence="2">CCMP325</strain>
    </source>
</reference>
<organism evidence="2">
    <name type="scientific">Hanusia phi</name>
    <dbReference type="NCBI Taxonomy" id="3032"/>
    <lineage>
        <taxon>Eukaryota</taxon>
        <taxon>Cryptophyceae</taxon>
        <taxon>Pyrenomonadales</taxon>
        <taxon>Geminigeraceae</taxon>
        <taxon>Hanusia</taxon>
    </lineage>
</organism>
<dbReference type="EMBL" id="HBEO01033233">
    <property type="protein sequence ID" value="CAD8506233.1"/>
    <property type="molecule type" value="Transcribed_RNA"/>
</dbReference>
<sequence length="774" mass="86975">MDAMRAQQNEGAGRKRGNSNSGKDWLKNQRERQKQLLAAIDALLPAQAKTKQVKGVGSRSCGSSGRSMFTILQDTISLIRELKDKGHALHPAENSLQKQPASSGVPWKEALLESRSCMIFETEIPNLIIRDMSVAAKQFCGSLSGQREASLYSMVAKDEVDTLRFFIEQSMTGGSSLSKLLRVKRIENAHVKQEGSGNQSGFDFLQFRVLWISLSSSSFTSSPSAIIEAVYPNTTSHHIKPNVRKDRKTLAFRLDRLLPIDFKSQQAKGVGSRAYGDQGRSLLTILQDSITWIKRLQQEEGRRRCVLRPQETSLHHQILISSVTSMFLCVKGSRLTICEVSRGAAGLFEEQASQLIDLSLVDLVRPQDRGVFFAFVKAEAIGRSSPPIFFKRSTDWEVEDGPVLFLCCSLRVLYRGHNGEDGASLVLELNREKQMPTLVACDAGAVMPGSPESPQTSQALVLSSVSRPLQASLHLELPDMGQRPEAASLRLSQTVMRGVWEAGYSVTGLAKMFNELPASVRSVLDKGLWSMEQIFRHNAQNQQALVRRREAPGDNMKLITSLLMKDENIGFWNMDINTETLRRTKLEISPGIANLLNMHPDEMLARVGNKDTELPNSDLEFFCTIIYDIISVHHDRMTRYSRLLRRCPRTGKLIDPFLVRVHSIKERNEEGRVFRMWHILERVTPEEYDEARRKNPQICRPLLEQMGDCRGAEELLESANYDNLFNQSFQFMKTTAEGQQQLQALTNAVRECFAPFVAAADRLAQATGDHQLPR</sequence>